<dbReference type="Pfam" id="PF00917">
    <property type="entry name" value="MATH"/>
    <property type="match status" value="1"/>
</dbReference>
<accession>A0A2G5V7G6</accession>
<evidence type="ECO:0000313" key="3">
    <source>
        <dbReference type="Proteomes" id="UP000230233"/>
    </source>
</evidence>
<evidence type="ECO:0000313" key="2">
    <source>
        <dbReference type="EMBL" id="PIC47601.1"/>
    </source>
</evidence>
<name>A0A2G5V7G6_9PELO</name>
<dbReference type="AlphaFoldDB" id="A0A2G5V7G6"/>
<feature type="domain" description="MATH" evidence="1">
    <location>
        <begin position="69"/>
        <end position="161"/>
    </location>
</feature>
<protein>
    <recommendedName>
        <fullName evidence="1">MATH domain-containing protein</fullName>
    </recommendedName>
</protein>
<dbReference type="PANTHER" id="PTHR46308:SF1">
    <property type="entry name" value="MATH DOMAIN-CONTAINING PROTEIN"/>
    <property type="match status" value="1"/>
</dbReference>
<keyword evidence="3" id="KW-1185">Reference proteome</keyword>
<dbReference type="SMART" id="SM00061">
    <property type="entry name" value="MATH"/>
    <property type="match status" value="1"/>
</dbReference>
<dbReference type="EMBL" id="PDUG01000002">
    <property type="protein sequence ID" value="PIC47601.1"/>
    <property type="molecule type" value="Genomic_DNA"/>
</dbReference>
<evidence type="ECO:0000259" key="1">
    <source>
        <dbReference type="SMART" id="SM00061"/>
    </source>
</evidence>
<dbReference type="InterPro" id="IPR002083">
    <property type="entry name" value="MATH/TRAF_dom"/>
</dbReference>
<reference evidence="3" key="1">
    <citation type="submission" date="2017-10" db="EMBL/GenBank/DDBJ databases">
        <title>Rapid genome shrinkage in a self-fertile nematode reveals novel sperm competition proteins.</title>
        <authorList>
            <person name="Yin D."/>
            <person name="Schwarz E.M."/>
            <person name="Thomas C.G."/>
            <person name="Felde R.L."/>
            <person name="Korf I.F."/>
            <person name="Cutter A.D."/>
            <person name="Schartner C.M."/>
            <person name="Ralston E.J."/>
            <person name="Meyer B.J."/>
            <person name="Haag E.S."/>
        </authorList>
    </citation>
    <scope>NUCLEOTIDE SEQUENCE [LARGE SCALE GENOMIC DNA]</scope>
    <source>
        <strain evidence="3">JU1422</strain>
    </source>
</reference>
<dbReference type="PANTHER" id="PTHR46308">
    <property type="entry name" value="MATH (MEPRIN-ASSOCIATED TRAF HOMOLOGY) DOMAIN CONTAINING"/>
    <property type="match status" value="1"/>
</dbReference>
<dbReference type="Proteomes" id="UP000230233">
    <property type="component" value="Chromosome II"/>
</dbReference>
<gene>
    <name evidence="2" type="primary">Cnig_chr_II.g6904</name>
    <name evidence="2" type="ORF">B9Z55_006904</name>
</gene>
<proteinExistence type="predicted"/>
<comment type="caution">
    <text evidence="2">The sequence shown here is derived from an EMBL/GenBank/DDBJ whole genome shotgun (WGS) entry which is preliminary data.</text>
</comment>
<organism evidence="2 3">
    <name type="scientific">Caenorhabditis nigoni</name>
    <dbReference type="NCBI Taxonomy" id="1611254"/>
    <lineage>
        <taxon>Eukaryota</taxon>
        <taxon>Metazoa</taxon>
        <taxon>Ecdysozoa</taxon>
        <taxon>Nematoda</taxon>
        <taxon>Chromadorea</taxon>
        <taxon>Rhabditida</taxon>
        <taxon>Rhabditina</taxon>
        <taxon>Rhabditomorpha</taxon>
        <taxon>Rhabditoidea</taxon>
        <taxon>Rhabditidae</taxon>
        <taxon>Peloderinae</taxon>
        <taxon>Caenorhabditis</taxon>
    </lineage>
</organism>
<sequence>MVNTRKHQKKPENDELLEKLKSVAAETEEIKSSQKRKFDEIGEKLRSIEELVSKVRKFDEKPKSAKKFVLKHVFENMVNLKEDESEKSKKEQHFNAGWLMAVKRKASHLEFIMFCQPIGFDEWSIETQLVFRTIGNDYGNVTKTSKYRFHQKNSFFDGDSIIFWNGTI</sequence>